<keyword evidence="5" id="KW-1185">Reference proteome</keyword>
<evidence type="ECO:0000256" key="1">
    <source>
        <dbReference type="ARBA" id="ARBA00023002"/>
    </source>
</evidence>
<gene>
    <name evidence="4" type="ORF">SAMN04487998_2854</name>
</gene>
<evidence type="ECO:0000313" key="5">
    <source>
        <dbReference type="Proteomes" id="UP000198697"/>
    </source>
</evidence>
<dbReference type="EMBL" id="FOHS01000003">
    <property type="protein sequence ID" value="SET81151.1"/>
    <property type="molecule type" value="Genomic_DNA"/>
</dbReference>
<dbReference type="STRING" id="82805.SAMN04487998_2854"/>
<evidence type="ECO:0000259" key="3">
    <source>
        <dbReference type="Pfam" id="PF02826"/>
    </source>
</evidence>
<protein>
    <submittedName>
        <fullName evidence="4">Phosphoglycerate dehydrogenase</fullName>
    </submittedName>
</protein>
<proteinExistence type="predicted"/>
<dbReference type="OrthoDB" id="9805416at2"/>
<dbReference type="Proteomes" id="UP000198697">
    <property type="component" value="Unassembled WGS sequence"/>
</dbReference>
<dbReference type="PANTHER" id="PTHR43333:SF1">
    <property type="entry name" value="D-ISOMER SPECIFIC 2-HYDROXYACID DEHYDROGENASE NAD-BINDING DOMAIN-CONTAINING PROTEIN"/>
    <property type="match status" value="1"/>
</dbReference>
<feature type="domain" description="D-isomer specific 2-hydroxyacid dehydrogenase NAD-binding" evidence="3">
    <location>
        <begin position="103"/>
        <end position="273"/>
    </location>
</feature>
<reference evidence="5" key="1">
    <citation type="submission" date="2016-10" db="EMBL/GenBank/DDBJ databases">
        <authorList>
            <person name="Varghese N."/>
            <person name="Submissions S."/>
        </authorList>
    </citation>
    <scope>NUCLEOTIDE SEQUENCE [LARGE SCALE GENOMIC DNA]</scope>
    <source>
        <strain evidence="5">DSM 15310</strain>
    </source>
</reference>
<dbReference type="CDD" id="cd05300">
    <property type="entry name" value="2-Hacid_dh_1"/>
    <property type="match status" value="1"/>
</dbReference>
<name>A0A1I0HE28_9BACT</name>
<dbReference type="GO" id="GO:0016491">
    <property type="term" value="F:oxidoreductase activity"/>
    <property type="evidence" value="ECO:0007669"/>
    <property type="project" value="UniProtKB-KW"/>
</dbReference>
<dbReference type="RefSeq" id="WP_092772628.1">
    <property type="nucleotide sequence ID" value="NZ_FOHS01000003.1"/>
</dbReference>
<organism evidence="4 5">
    <name type="scientific">Hymenobacter actinosclerus</name>
    <dbReference type="NCBI Taxonomy" id="82805"/>
    <lineage>
        <taxon>Bacteria</taxon>
        <taxon>Pseudomonadati</taxon>
        <taxon>Bacteroidota</taxon>
        <taxon>Cytophagia</taxon>
        <taxon>Cytophagales</taxon>
        <taxon>Hymenobacteraceae</taxon>
        <taxon>Hymenobacter</taxon>
    </lineage>
</organism>
<dbReference type="InterPro" id="IPR006140">
    <property type="entry name" value="D-isomer_DH_NAD-bd"/>
</dbReference>
<dbReference type="Pfam" id="PF02826">
    <property type="entry name" value="2-Hacid_dh_C"/>
    <property type="match status" value="1"/>
</dbReference>
<evidence type="ECO:0000313" key="4">
    <source>
        <dbReference type="EMBL" id="SET81151.1"/>
    </source>
</evidence>
<keyword evidence="1" id="KW-0560">Oxidoreductase</keyword>
<dbReference type="Gene3D" id="3.40.50.720">
    <property type="entry name" value="NAD(P)-binding Rossmann-like Domain"/>
    <property type="match status" value="2"/>
</dbReference>
<sequence>MHLFVYSDLSAAARTELSRQLPAGIEVHFADDRHSTRPPVALQSAELLLGNPPAAWLTPLPPHLRFWQIDSAGIDQYQELRPDFAVANMGDLFAWPCAETMVAGLLALLRGVPQLAVWQHQRHWEGGAFRRRLGLLRGQRVLVLGRGSIGLAVAEQLGGFGCQVQFLARTDPQAQLHTRTQVLAALPDTDIVVNCLPGSATGYVSADFLAALPAHALYASVGRGSTTDEPALIAALQAGRLAGAVLDVTAREPLPTDNPLWGLPQVLLTQHTGGGYPEEEADRIRVFLRNLGHWQQGEPPENEVALGRGY</sequence>
<dbReference type="SUPFAM" id="SSF51735">
    <property type="entry name" value="NAD(P)-binding Rossmann-fold domains"/>
    <property type="match status" value="1"/>
</dbReference>
<dbReference type="InterPro" id="IPR036291">
    <property type="entry name" value="NAD(P)-bd_dom_sf"/>
</dbReference>
<accession>A0A1I0HE28</accession>
<evidence type="ECO:0000256" key="2">
    <source>
        <dbReference type="ARBA" id="ARBA00023027"/>
    </source>
</evidence>
<keyword evidence="2" id="KW-0520">NAD</keyword>
<dbReference type="GO" id="GO:0051287">
    <property type="term" value="F:NAD binding"/>
    <property type="evidence" value="ECO:0007669"/>
    <property type="project" value="InterPro"/>
</dbReference>
<dbReference type="AlphaFoldDB" id="A0A1I0HE28"/>
<dbReference type="PANTHER" id="PTHR43333">
    <property type="entry name" value="2-HACID_DH_C DOMAIN-CONTAINING PROTEIN"/>
    <property type="match status" value="1"/>
</dbReference>